<dbReference type="Pfam" id="PF00392">
    <property type="entry name" value="GntR"/>
    <property type="match status" value="1"/>
</dbReference>
<dbReference type="EMBL" id="JACHMC010000001">
    <property type="protein sequence ID" value="MBB4883616.1"/>
    <property type="molecule type" value="Genomic_DNA"/>
</dbReference>
<dbReference type="InterPro" id="IPR000524">
    <property type="entry name" value="Tscrpt_reg_HTH_GntR"/>
</dbReference>
<dbReference type="SMART" id="SM00345">
    <property type="entry name" value="HTH_GNTR"/>
    <property type="match status" value="1"/>
</dbReference>
<dbReference type="Pfam" id="PF07729">
    <property type="entry name" value="FCD"/>
    <property type="match status" value="1"/>
</dbReference>
<dbReference type="PANTHER" id="PTHR43537:SF45">
    <property type="entry name" value="GNTR FAMILY REGULATORY PROTEIN"/>
    <property type="match status" value="1"/>
</dbReference>
<dbReference type="PANTHER" id="PTHR43537">
    <property type="entry name" value="TRANSCRIPTIONAL REGULATOR, GNTR FAMILY"/>
    <property type="match status" value="1"/>
</dbReference>
<gene>
    <name evidence="1" type="ORF">BJ976_001967</name>
</gene>
<dbReference type="InterPro" id="IPR008920">
    <property type="entry name" value="TF_FadR/GntR_C"/>
</dbReference>
<dbReference type="PROSITE" id="PS50949">
    <property type="entry name" value="HTH_GNTR"/>
    <property type="match status" value="1"/>
</dbReference>
<dbReference type="Gene3D" id="1.20.120.530">
    <property type="entry name" value="GntR ligand-binding domain-like"/>
    <property type="match status" value="1"/>
</dbReference>
<dbReference type="AlphaFoldDB" id="A0A4Y8X0Y0"/>
<dbReference type="InterPro" id="IPR036388">
    <property type="entry name" value="WH-like_DNA-bd_sf"/>
</dbReference>
<organism evidence="1 2">
    <name type="scientific">Micrococcus flavus</name>
    <dbReference type="NCBI Taxonomy" id="384602"/>
    <lineage>
        <taxon>Bacteria</taxon>
        <taxon>Bacillati</taxon>
        <taxon>Actinomycetota</taxon>
        <taxon>Actinomycetes</taxon>
        <taxon>Micrococcales</taxon>
        <taxon>Micrococcaceae</taxon>
        <taxon>Micrococcus</taxon>
    </lineage>
</organism>
<protein>
    <submittedName>
        <fullName evidence="1">DNA-binding GntR family transcriptional regulator</fullName>
    </submittedName>
</protein>
<dbReference type="InterPro" id="IPR036390">
    <property type="entry name" value="WH_DNA-bd_sf"/>
</dbReference>
<dbReference type="SUPFAM" id="SSF48008">
    <property type="entry name" value="GntR ligand-binding domain-like"/>
    <property type="match status" value="1"/>
</dbReference>
<comment type="caution">
    <text evidence="1">The sequence shown here is derived from an EMBL/GenBank/DDBJ whole genome shotgun (WGS) entry which is preliminary data.</text>
</comment>
<evidence type="ECO:0000313" key="2">
    <source>
        <dbReference type="Proteomes" id="UP000560081"/>
    </source>
</evidence>
<evidence type="ECO:0000313" key="1">
    <source>
        <dbReference type="EMBL" id="MBB4883616.1"/>
    </source>
</evidence>
<proteinExistence type="predicted"/>
<dbReference type="GO" id="GO:0003677">
    <property type="term" value="F:DNA binding"/>
    <property type="evidence" value="ECO:0007669"/>
    <property type="project" value="UniProtKB-KW"/>
</dbReference>
<dbReference type="InterPro" id="IPR011711">
    <property type="entry name" value="GntR_C"/>
</dbReference>
<dbReference type="SUPFAM" id="SSF46785">
    <property type="entry name" value="Winged helix' DNA-binding domain"/>
    <property type="match status" value="1"/>
</dbReference>
<keyword evidence="2" id="KW-1185">Reference proteome</keyword>
<reference evidence="1 2" key="1">
    <citation type="submission" date="2020-08" db="EMBL/GenBank/DDBJ databases">
        <title>Sequencing the genomes of 1000 actinobacteria strains.</title>
        <authorList>
            <person name="Klenk H.-P."/>
        </authorList>
    </citation>
    <scope>NUCLEOTIDE SEQUENCE [LARGE SCALE GENOMIC DNA]</scope>
    <source>
        <strain evidence="1 2">DSM 19079</strain>
    </source>
</reference>
<dbReference type="OrthoDB" id="7989071at2"/>
<dbReference type="Proteomes" id="UP000560081">
    <property type="component" value="Unassembled WGS sequence"/>
</dbReference>
<dbReference type="Gene3D" id="1.10.10.10">
    <property type="entry name" value="Winged helix-like DNA-binding domain superfamily/Winged helix DNA-binding domain"/>
    <property type="match status" value="1"/>
</dbReference>
<name>A0A4Y8X0Y0_9MICC</name>
<dbReference type="RefSeq" id="WP_135030199.1">
    <property type="nucleotide sequence ID" value="NZ_BMLA01000009.1"/>
</dbReference>
<sequence>MSMAASAYVRIATMIERGDLDPGAVLTEASLMAAADTGRTPLREALQRLLRERWLEAGTGRGLRVPPISLDDQLARLEVRRPLEVLAVELAAVRADARQLAAVGEHMRALADVRDHEDYLSALARSHELIRGLANNDHLADALQPLQGLSRRFWLATTRDRQDEVEIGRSLYTPALGAVVRQDAAGAREAILLLHDHLADSALDWARRRAEQARFLPPSPRV</sequence>
<accession>A0A4Y8X0Y0</accession>
<keyword evidence="1" id="KW-0238">DNA-binding</keyword>
<dbReference type="GO" id="GO:0003700">
    <property type="term" value="F:DNA-binding transcription factor activity"/>
    <property type="evidence" value="ECO:0007669"/>
    <property type="project" value="InterPro"/>
</dbReference>